<dbReference type="PROSITE" id="PS51186">
    <property type="entry name" value="GNAT"/>
    <property type="match status" value="2"/>
</dbReference>
<gene>
    <name evidence="4" type="ORF">N864_06955</name>
</gene>
<evidence type="ECO:0000313" key="4">
    <source>
        <dbReference type="EMBL" id="EWT05096.1"/>
    </source>
</evidence>
<keyword evidence="1 4" id="KW-0808">Transferase</keyword>
<dbReference type="PANTHER" id="PTHR43877:SF2">
    <property type="entry name" value="AMINOALKYLPHOSPHONATE N-ACETYLTRANSFERASE-RELATED"/>
    <property type="match status" value="1"/>
</dbReference>
<keyword evidence="5" id="KW-1185">Reference proteome</keyword>
<evidence type="ECO:0000256" key="1">
    <source>
        <dbReference type="ARBA" id="ARBA00022679"/>
    </source>
</evidence>
<name>W9GFV5_9MICO</name>
<reference evidence="5" key="1">
    <citation type="submission" date="2013-08" db="EMBL/GenBank/DDBJ databases">
        <title>Intrasporangium oryzae NRRL B-24470.</title>
        <authorList>
            <person name="Liu H."/>
            <person name="Wang G."/>
        </authorList>
    </citation>
    <scope>NUCLEOTIDE SEQUENCE [LARGE SCALE GENOMIC DNA]</scope>
    <source>
        <strain evidence="5">Q5-1</strain>
    </source>
</reference>
<dbReference type="PANTHER" id="PTHR43877">
    <property type="entry name" value="AMINOALKYLPHOSPHONATE N-ACETYLTRANSFERASE-RELATED-RELATED"/>
    <property type="match status" value="1"/>
</dbReference>
<comment type="caution">
    <text evidence="4">The sequence shown here is derived from an EMBL/GenBank/DDBJ whole genome shotgun (WGS) entry which is preliminary data.</text>
</comment>
<sequence>MTGLSGIRVWKIGGARGPRVGTLVGAHHDEGGTMTAQAHEASDINELTLEGYTIRPLQQDDARAVFELMAECELESTGEVAIEEADIVADWQRPSFDLATQSIGVFEGERLVGYAEVAGGRRADAAVAPDRRGRGIGSELARWTQRISRRDGNGLVGMPAPDGSPGERLMRDLGYEVAWTSWVLELPEGAQIEPQPIPEGYTIRVGDSDADRHAAHEVVEDAFLEWSERERETWEDFEAGVLRRPGFEPWNLRLMVDPEGVVVGVALVLLAGDDGYVDKLAVRRDRRGLGLARALLVDAFAVAREHGATRSELSTDSRTGALGLYERVGMQVKAVWRHWAIDTSDQA</sequence>
<evidence type="ECO:0000256" key="2">
    <source>
        <dbReference type="ARBA" id="ARBA00023315"/>
    </source>
</evidence>
<evidence type="ECO:0000313" key="5">
    <source>
        <dbReference type="Proteomes" id="UP000019494"/>
    </source>
</evidence>
<dbReference type="InterPro" id="IPR050832">
    <property type="entry name" value="Bact_Acetyltransf"/>
</dbReference>
<feature type="domain" description="N-acetyltransferase" evidence="3">
    <location>
        <begin position="201"/>
        <end position="347"/>
    </location>
</feature>
<dbReference type="Pfam" id="PF00583">
    <property type="entry name" value="Acetyltransf_1"/>
    <property type="match status" value="2"/>
</dbReference>
<dbReference type="InterPro" id="IPR000182">
    <property type="entry name" value="GNAT_dom"/>
</dbReference>
<proteinExistence type="predicted"/>
<feature type="domain" description="N-acetyltransferase" evidence="3">
    <location>
        <begin position="52"/>
        <end position="198"/>
    </location>
</feature>
<dbReference type="AlphaFoldDB" id="W9GFV5"/>
<evidence type="ECO:0000259" key="3">
    <source>
        <dbReference type="PROSITE" id="PS51186"/>
    </source>
</evidence>
<dbReference type="SUPFAM" id="SSF55729">
    <property type="entry name" value="Acyl-CoA N-acyltransferases (Nat)"/>
    <property type="match status" value="2"/>
</dbReference>
<keyword evidence="2" id="KW-0012">Acyltransferase</keyword>
<dbReference type="EMBL" id="AWQS01000146">
    <property type="protein sequence ID" value="EWT05096.1"/>
    <property type="molecule type" value="Genomic_DNA"/>
</dbReference>
<dbReference type="InterPro" id="IPR016181">
    <property type="entry name" value="Acyl_CoA_acyltransferase"/>
</dbReference>
<dbReference type="CDD" id="cd04301">
    <property type="entry name" value="NAT_SF"/>
    <property type="match status" value="2"/>
</dbReference>
<accession>W9GFV5</accession>
<dbReference type="GO" id="GO:0016747">
    <property type="term" value="F:acyltransferase activity, transferring groups other than amino-acyl groups"/>
    <property type="evidence" value="ECO:0007669"/>
    <property type="project" value="InterPro"/>
</dbReference>
<organism evidence="4 5">
    <name type="scientific">Intrasporangium chromatireducens Q5-1</name>
    <dbReference type="NCBI Taxonomy" id="584657"/>
    <lineage>
        <taxon>Bacteria</taxon>
        <taxon>Bacillati</taxon>
        <taxon>Actinomycetota</taxon>
        <taxon>Actinomycetes</taxon>
        <taxon>Micrococcales</taxon>
        <taxon>Intrasporangiaceae</taxon>
        <taxon>Intrasporangium</taxon>
    </lineage>
</organism>
<protein>
    <submittedName>
        <fullName evidence="4">Acetyltransferase</fullName>
    </submittedName>
</protein>
<dbReference type="Proteomes" id="UP000019494">
    <property type="component" value="Unassembled WGS sequence"/>
</dbReference>
<dbReference type="Gene3D" id="3.40.630.30">
    <property type="match status" value="1"/>
</dbReference>